<feature type="transmembrane region" description="Helical" evidence="12">
    <location>
        <begin position="565"/>
        <end position="592"/>
    </location>
</feature>
<evidence type="ECO:0000259" key="13">
    <source>
        <dbReference type="PROSITE" id="PS50259"/>
    </source>
</evidence>
<keyword evidence="15" id="KW-1185">Reference proteome</keyword>
<dbReference type="SUPFAM" id="SSF53822">
    <property type="entry name" value="Periplasmic binding protein-like I"/>
    <property type="match status" value="1"/>
</dbReference>
<dbReference type="InterPro" id="IPR028082">
    <property type="entry name" value="Peripla_BP_I"/>
</dbReference>
<dbReference type="Ensembl" id="ENSGACT00000055371.1">
    <property type="protein sequence ID" value="ENSGACP00000035606.1"/>
    <property type="gene ID" value="ENSGACG00000010344.2"/>
</dbReference>
<dbReference type="PROSITE" id="PS00981">
    <property type="entry name" value="G_PROTEIN_RECEP_F3_3"/>
    <property type="match status" value="1"/>
</dbReference>
<evidence type="ECO:0000256" key="1">
    <source>
        <dbReference type="ARBA" id="ARBA00004651"/>
    </source>
</evidence>
<comment type="similarity">
    <text evidence="2">Belongs to the G-protein coupled receptor 3 family.</text>
</comment>
<evidence type="ECO:0000256" key="11">
    <source>
        <dbReference type="ARBA" id="ARBA00023224"/>
    </source>
</evidence>
<feature type="transmembrane region" description="Helical" evidence="12">
    <location>
        <begin position="721"/>
        <end position="749"/>
    </location>
</feature>
<feature type="transmembrane region" description="Helical" evidence="12">
    <location>
        <begin position="681"/>
        <end position="701"/>
    </location>
</feature>
<dbReference type="FunFam" id="3.40.50.2300:FF:000016">
    <property type="entry name" value="Taste 1 receptor member 2"/>
    <property type="match status" value="1"/>
</dbReference>
<keyword evidence="5" id="KW-0732">Signal</keyword>
<evidence type="ECO:0000256" key="2">
    <source>
        <dbReference type="ARBA" id="ARBA00007242"/>
    </source>
</evidence>
<evidence type="ECO:0000256" key="6">
    <source>
        <dbReference type="ARBA" id="ARBA00022989"/>
    </source>
</evidence>
<evidence type="ECO:0000313" key="15">
    <source>
        <dbReference type="Proteomes" id="UP000007635"/>
    </source>
</evidence>
<organism evidence="14 15">
    <name type="scientific">Gasterosteus aculeatus aculeatus</name>
    <name type="common">three-spined stickleback</name>
    <dbReference type="NCBI Taxonomy" id="481459"/>
    <lineage>
        <taxon>Eukaryota</taxon>
        <taxon>Metazoa</taxon>
        <taxon>Chordata</taxon>
        <taxon>Craniata</taxon>
        <taxon>Vertebrata</taxon>
        <taxon>Euteleostomi</taxon>
        <taxon>Actinopterygii</taxon>
        <taxon>Neopterygii</taxon>
        <taxon>Teleostei</taxon>
        <taxon>Neoteleostei</taxon>
        <taxon>Acanthomorphata</taxon>
        <taxon>Eupercaria</taxon>
        <taxon>Perciformes</taxon>
        <taxon>Cottioidei</taxon>
        <taxon>Gasterosteales</taxon>
        <taxon>Gasterosteidae</taxon>
        <taxon>Gasterosteus</taxon>
    </lineage>
</organism>
<evidence type="ECO:0000256" key="8">
    <source>
        <dbReference type="ARBA" id="ARBA00023136"/>
    </source>
</evidence>
<dbReference type="Pfam" id="PF01094">
    <property type="entry name" value="ANF_receptor"/>
    <property type="match status" value="1"/>
</dbReference>
<keyword evidence="7" id="KW-0297">G-protein coupled receptor</keyword>
<reference evidence="14 15" key="1">
    <citation type="journal article" date="2021" name="G3 (Bethesda)">
        <title>Improved contiguity of the threespine stickleback genome using long-read sequencing.</title>
        <authorList>
            <person name="Nath S."/>
            <person name="Shaw D.E."/>
            <person name="White M.A."/>
        </authorList>
    </citation>
    <scope>NUCLEOTIDE SEQUENCE [LARGE SCALE GENOMIC DNA]</scope>
    <source>
        <strain evidence="14 15">Lake Benthic</strain>
    </source>
</reference>
<reference evidence="14" key="2">
    <citation type="submission" date="2025-08" db="UniProtKB">
        <authorList>
            <consortium name="Ensembl"/>
        </authorList>
    </citation>
    <scope>IDENTIFICATION</scope>
</reference>
<keyword evidence="6 12" id="KW-1133">Transmembrane helix</keyword>
<dbReference type="InterPro" id="IPR017978">
    <property type="entry name" value="GPCR_3_C"/>
</dbReference>
<evidence type="ECO:0000256" key="10">
    <source>
        <dbReference type="ARBA" id="ARBA00023180"/>
    </source>
</evidence>
<dbReference type="AlphaFoldDB" id="A0AAQ4P9Q4"/>
<dbReference type="CDD" id="cd06364">
    <property type="entry name" value="PBP1_CaSR"/>
    <property type="match status" value="1"/>
</dbReference>
<dbReference type="Pfam" id="PF00003">
    <property type="entry name" value="7tm_3"/>
    <property type="match status" value="1"/>
</dbReference>
<keyword evidence="4 12" id="KW-0812">Transmembrane</keyword>
<feature type="transmembrane region" description="Helical" evidence="12">
    <location>
        <begin position="761"/>
        <end position="781"/>
    </location>
</feature>
<evidence type="ECO:0000313" key="14">
    <source>
        <dbReference type="Ensembl" id="ENSGACP00000035606.1"/>
    </source>
</evidence>
<dbReference type="PROSITE" id="PS50259">
    <property type="entry name" value="G_PROTEIN_RECEP_F3_4"/>
    <property type="match status" value="1"/>
</dbReference>
<keyword evidence="10" id="KW-0325">Glycoprotein</keyword>
<evidence type="ECO:0000256" key="12">
    <source>
        <dbReference type="SAM" id="Phobius"/>
    </source>
</evidence>
<comment type="subcellular location">
    <subcellularLocation>
        <location evidence="1">Cell membrane</location>
        <topology evidence="1">Multi-pass membrane protein</topology>
    </subcellularLocation>
</comment>
<evidence type="ECO:0000256" key="4">
    <source>
        <dbReference type="ARBA" id="ARBA00022692"/>
    </source>
</evidence>
<keyword evidence="8 12" id="KW-0472">Membrane</keyword>
<dbReference type="FunFam" id="2.10.50.30:FF:000002">
    <property type="entry name" value="Vomeronasal 2 receptor, h1"/>
    <property type="match status" value="1"/>
</dbReference>
<evidence type="ECO:0000256" key="3">
    <source>
        <dbReference type="ARBA" id="ARBA00022475"/>
    </source>
</evidence>
<dbReference type="FunFam" id="3.40.50.2300:FF:000682">
    <property type="entry name" value="Vomeronasal 2 receptor, x4"/>
    <property type="match status" value="1"/>
</dbReference>
<dbReference type="InterPro" id="IPR004073">
    <property type="entry name" value="GPCR_3_vmron_rcpt_2"/>
</dbReference>
<dbReference type="InterPro" id="IPR038550">
    <property type="entry name" value="GPCR_3_9-Cys_sf"/>
</dbReference>
<reference evidence="14" key="3">
    <citation type="submission" date="2025-09" db="UniProtKB">
        <authorList>
            <consortium name="Ensembl"/>
        </authorList>
    </citation>
    <scope>IDENTIFICATION</scope>
</reference>
<dbReference type="InterPro" id="IPR017979">
    <property type="entry name" value="GPCR_3_CS"/>
</dbReference>
<keyword evidence="11" id="KW-0807">Transducer</keyword>
<dbReference type="PANTHER" id="PTHR24061">
    <property type="entry name" value="CALCIUM-SENSING RECEPTOR-RELATED"/>
    <property type="match status" value="1"/>
</dbReference>
<dbReference type="GeneTree" id="ENSGT00940000162782"/>
<proteinExistence type="inferred from homology"/>
<dbReference type="InterPro" id="IPR000068">
    <property type="entry name" value="GPCR_3_Ca_sens_rcpt-rel"/>
</dbReference>
<feature type="domain" description="G-protein coupled receptors family 3 profile" evidence="13">
    <location>
        <begin position="566"/>
        <end position="831"/>
    </location>
</feature>
<name>A0AAQ4P9Q4_GASAC</name>
<dbReference type="Gene3D" id="2.10.50.30">
    <property type="entry name" value="GPCR, family 3, nine cysteines domain"/>
    <property type="match status" value="1"/>
</dbReference>
<protein>
    <recommendedName>
        <fullName evidence="13">G-protein coupled receptors family 3 profile domain-containing protein</fullName>
    </recommendedName>
</protein>
<feature type="transmembrane region" description="Helical" evidence="12">
    <location>
        <begin position="793"/>
        <end position="816"/>
    </location>
</feature>
<feature type="transmembrane region" description="Helical" evidence="12">
    <location>
        <begin position="636"/>
        <end position="660"/>
    </location>
</feature>
<dbReference type="PRINTS" id="PR00248">
    <property type="entry name" value="GPCRMGR"/>
</dbReference>
<dbReference type="PANTHER" id="PTHR24061:SF418">
    <property type="entry name" value="C-FAMILY ODORANT RECEPTOR OLFCQ19-RELATED"/>
    <property type="match status" value="1"/>
</dbReference>
<dbReference type="CDD" id="cd15283">
    <property type="entry name" value="7tmC_V2R_pheromone"/>
    <property type="match status" value="1"/>
</dbReference>
<evidence type="ECO:0000256" key="7">
    <source>
        <dbReference type="ARBA" id="ARBA00023040"/>
    </source>
</evidence>
<dbReference type="Proteomes" id="UP000007635">
    <property type="component" value="Chromosome I"/>
</dbReference>
<dbReference type="InterPro" id="IPR001828">
    <property type="entry name" value="ANF_lig-bd_rcpt"/>
</dbReference>
<dbReference type="InterPro" id="IPR011500">
    <property type="entry name" value="GPCR_3_9-Cys_dom"/>
</dbReference>
<accession>A0AAQ4P9Q4</accession>
<evidence type="ECO:0000256" key="5">
    <source>
        <dbReference type="ARBA" id="ARBA00022729"/>
    </source>
</evidence>
<dbReference type="GO" id="GO:0004930">
    <property type="term" value="F:G protein-coupled receptor activity"/>
    <property type="evidence" value="ECO:0007669"/>
    <property type="project" value="UniProtKB-KW"/>
</dbReference>
<feature type="transmembrane region" description="Helical" evidence="12">
    <location>
        <begin position="604"/>
        <end position="624"/>
    </location>
</feature>
<dbReference type="PRINTS" id="PR01535">
    <property type="entry name" value="VOMERONASL2R"/>
</dbReference>
<keyword evidence="3" id="KW-1003">Cell membrane</keyword>
<sequence>MHKAGDVVLGGLFEIHFFSVFPDLSFTSEPQEPTCHSFDVLGFRQAQTMVFAIDEINRNPDLLPRVTLGYSLYDNCVKLGIGFRAALSLASGREEQFILEDNCVGTPPVLGIVGDSSSTRSIAISTVLGLYRVPMVSYFATCSCLSDRQKFPSFFRTIPSDAFQVRAMIQILRHFGWTWTGLLVSDDDYGLHAAGSFQSHLSQSGGGCLAYLEVLPWGNDRAELRRIVDVMRKSTARVVIVFAHESHMINLMEEVVRQNVTDLQWMASEAWIAATVLQTPKLMPYIGGTLGIAIRRGEIPGFRDFLLQIRPDLQHNNSYGNSMVNLFWEYTFQCRFAPPHAGWVEAGGSLCTGQEDPELVVNEFLDISNLRPEYNVYKAVYALAYALDDMLKCEPGRGPFTGNSCGTLQRVEPWQLVYYMEKVNFTTPFGDHVSFDENGDAAPMYDIMNWLWLPDGRIQIQNVGQVKESVKGEELTLDQDKIFWNTESKEPPRSVCSETCPPGTRMARKKGQPVCCFDCIPCSEGEISEKNDSLECTSCPEDFWSGPQRDHCVHKKTEFLSYQEPLGICLTATSLLGTFICAVVLGIFMYYHSTPLVRANNSELSFQLLLSLKLCFLCSLLFIGRPRLWTCQLRHAAFGISFVLCVSCILVKTMVVLAVFKASRPGGGDSLKMFGAAQQRGTVVVLTSIQAAICTAWIVSASPAPHKNTQYHKDKIVYECVVGSTVGFAVLLGYIGLLAILSFMLAFLARNLPDNFNEAKLITFSLLIFCAVWIAFVPAYVNSPGKYADAVEVFAILASSFGLLLALFGPKCYVILLRPERNTKKAVMGRGIQKI</sequence>
<dbReference type="InterPro" id="IPR000337">
    <property type="entry name" value="GPCR_3"/>
</dbReference>
<dbReference type="GO" id="GO:0005886">
    <property type="term" value="C:plasma membrane"/>
    <property type="evidence" value="ECO:0007669"/>
    <property type="project" value="UniProtKB-SubCell"/>
</dbReference>
<dbReference type="Gene3D" id="3.40.50.2300">
    <property type="match status" value="2"/>
</dbReference>
<dbReference type="Pfam" id="PF07562">
    <property type="entry name" value="NCD3G"/>
    <property type="match status" value="1"/>
</dbReference>
<evidence type="ECO:0000256" key="9">
    <source>
        <dbReference type="ARBA" id="ARBA00023170"/>
    </source>
</evidence>
<keyword evidence="9" id="KW-0675">Receptor</keyword>